<dbReference type="PATRIC" id="fig|1424334.3.peg.2601"/>
<feature type="compositionally biased region" description="Low complexity" evidence="1">
    <location>
        <begin position="145"/>
        <end position="176"/>
    </location>
</feature>
<dbReference type="STRING" id="1424334.W822_12955"/>
<feature type="compositionally biased region" description="Basic and acidic residues" evidence="1">
    <location>
        <begin position="48"/>
        <end position="57"/>
    </location>
</feature>
<keyword evidence="3" id="KW-1185">Reference proteome</keyword>
<feature type="region of interest" description="Disordered" evidence="1">
    <location>
        <begin position="1"/>
        <end position="215"/>
    </location>
</feature>
<accession>V8QTL9</accession>
<protein>
    <submittedName>
        <fullName evidence="2">Uncharacterized protein</fullName>
    </submittedName>
</protein>
<dbReference type="HOGENOM" id="CLU_833233_0_0_4"/>
<feature type="compositionally biased region" description="Basic and acidic residues" evidence="1">
    <location>
        <begin position="17"/>
        <end position="27"/>
    </location>
</feature>
<comment type="caution">
    <text evidence="2">The sequence shown here is derived from an EMBL/GenBank/DDBJ whole genome shotgun (WGS) entry which is preliminary data.</text>
</comment>
<dbReference type="AlphaFoldDB" id="V8QTL9"/>
<name>V8QTL9_9BURK</name>
<dbReference type="OrthoDB" id="8681290at2"/>
<reference evidence="2 3" key="1">
    <citation type="journal article" date="2014" name="Genome Announc.">
        <title>Draft Genome Sequence of Advenella kashmirensis Strain W13003, a Polycyclic Aromatic Hydrocarbon-Degrading Bacterium.</title>
        <authorList>
            <person name="Wang X."/>
            <person name="Jin D."/>
            <person name="Zhou L."/>
            <person name="Wu L."/>
            <person name="An W."/>
            <person name="Zhao L."/>
        </authorList>
    </citation>
    <scope>NUCLEOTIDE SEQUENCE [LARGE SCALE GENOMIC DNA]</scope>
    <source>
        <strain evidence="2 3">W13003</strain>
    </source>
</reference>
<proteinExistence type="predicted"/>
<organism evidence="2 3">
    <name type="scientific">Advenella kashmirensis W13003</name>
    <dbReference type="NCBI Taxonomy" id="1424334"/>
    <lineage>
        <taxon>Bacteria</taxon>
        <taxon>Pseudomonadati</taxon>
        <taxon>Pseudomonadota</taxon>
        <taxon>Betaproteobacteria</taxon>
        <taxon>Burkholderiales</taxon>
        <taxon>Alcaligenaceae</taxon>
    </lineage>
</organism>
<evidence type="ECO:0000313" key="3">
    <source>
        <dbReference type="Proteomes" id="UP000018733"/>
    </source>
</evidence>
<evidence type="ECO:0000313" key="2">
    <source>
        <dbReference type="EMBL" id="ETF02354.1"/>
    </source>
</evidence>
<evidence type="ECO:0000256" key="1">
    <source>
        <dbReference type="SAM" id="MobiDB-lite"/>
    </source>
</evidence>
<sequence length="333" mass="36338">MSITFRKRPDHTLSTPEAKEPHLDLHSIDAGQADALDDDDIPVLLPAEPDKTREAVRHTLYTPDPNRSATTSGASSANPDRRFQDRALPDHVMQDRTTPHDDAAPDRPASFLKREKAAVHIPPPPSVPRRAAAHTDAQTPEHASTHPSAHMPAPAAPQGTTQATHATHPTAQTPARTVPPAQPPVSAATQQRPPEIHSPTAAPELPGHPTTQDYAPFLNTAKNRQDPHNKPELYVWSDDENDAFAQVAKRDFTLNRIEPTAGRPSFDASLFRAPSRPQALASAATPASVADPATAMQAEIDALVTELLDESHDYLKRRFLEEIPEIIAKYRQN</sequence>
<dbReference type="RefSeq" id="WP_024005551.1">
    <property type="nucleotide sequence ID" value="NZ_KI650980.1"/>
</dbReference>
<dbReference type="Proteomes" id="UP000018733">
    <property type="component" value="Unassembled WGS sequence"/>
</dbReference>
<dbReference type="EMBL" id="AYXT01000010">
    <property type="protein sequence ID" value="ETF02354.1"/>
    <property type="molecule type" value="Genomic_DNA"/>
</dbReference>
<feature type="compositionally biased region" description="Polar residues" evidence="1">
    <location>
        <begin position="65"/>
        <end position="78"/>
    </location>
</feature>
<gene>
    <name evidence="2" type="ORF">W822_12955</name>
</gene>
<feature type="compositionally biased region" description="Basic and acidic residues" evidence="1">
    <location>
        <begin position="79"/>
        <end position="105"/>
    </location>
</feature>